<accession>A0A3N0AGC3</accession>
<gene>
    <name evidence="1" type="ORF">DMP07_02715</name>
</gene>
<comment type="caution">
    <text evidence="1">The sequence shown here is derived from an EMBL/GenBank/DDBJ whole genome shotgun (WGS) entry which is preliminary data.</text>
</comment>
<dbReference type="GO" id="GO:0006261">
    <property type="term" value="P:DNA-templated DNA replication"/>
    <property type="evidence" value="ECO:0007669"/>
    <property type="project" value="TreeGrafter"/>
</dbReference>
<dbReference type="InterPro" id="IPR050238">
    <property type="entry name" value="DNA_Rep/Repair_Clamp_Loader"/>
</dbReference>
<protein>
    <submittedName>
        <fullName evidence="1">DNA polymerase III subunit delta</fullName>
    </submittedName>
</protein>
<sequence length="376" mass="40695">MADVFESVFGQPRVREFLRACVSSGKVSHAYLFCGPSGSNKTQAAFSFARAILCASDPCSDCEGCTSASCAKIARKTHPDVHYLAPEGAQGYVVDQVRDLVADTSLAPIEANKKVYIIDRVDLMGAAPANAFLKTLEEPPSDVVLILLGRTRESVLPTIVSRCQVVPFRHIPASEAAGILVQNTGCTLPEASIAIEACGGSITKAAEFLRSKERAQFRRKMVAALASLARADDIDVLSCASDIVLAAKAPLDEVRREQERMMEERAEFLQKAALKTLETRNKRALSQASFELLGQVTSITRSWLRDVGMICSQAEGLVVNVDCIDALRDCAGRTDLGRVCEALERVSAAETAISYNVSPQVSIEAMLFEIREVLYA</sequence>
<dbReference type="InterPro" id="IPR027417">
    <property type="entry name" value="P-loop_NTPase"/>
</dbReference>
<reference evidence="2" key="1">
    <citation type="submission" date="2018-05" db="EMBL/GenBank/DDBJ databases">
        <title>Genome Sequencing of selected type strains of the family Eggerthellaceae.</title>
        <authorList>
            <person name="Danylec N."/>
            <person name="Stoll D.A."/>
            <person name="Doetsch A."/>
            <person name="Huch M."/>
        </authorList>
    </citation>
    <scope>NUCLEOTIDE SEQUENCE [LARGE SCALE GENOMIC DNA]</scope>
    <source>
        <strain evidence="2">DSM 17537</strain>
    </source>
</reference>
<keyword evidence="2" id="KW-1185">Reference proteome</keyword>
<dbReference type="PANTHER" id="PTHR11669">
    <property type="entry name" value="REPLICATION FACTOR C / DNA POLYMERASE III GAMMA-TAU SUBUNIT"/>
    <property type="match status" value="1"/>
</dbReference>
<dbReference type="Gene3D" id="3.40.50.300">
    <property type="entry name" value="P-loop containing nucleotide triphosphate hydrolases"/>
    <property type="match status" value="1"/>
</dbReference>
<dbReference type="Proteomes" id="UP000267368">
    <property type="component" value="Unassembled WGS sequence"/>
</dbReference>
<name>A0A3N0AGC3_9ACTN</name>
<dbReference type="Pfam" id="PF13177">
    <property type="entry name" value="DNA_pol3_delta2"/>
    <property type="match status" value="1"/>
</dbReference>
<dbReference type="OrthoDB" id="9809531at2"/>
<dbReference type="AlphaFoldDB" id="A0A3N0AGC3"/>
<evidence type="ECO:0000313" key="1">
    <source>
        <dbReference type="EMBL" id="RNL20529.1"/>
    </source>
</evidence>
<organism evidence="1 2">
    <name type="scientific">Slackia faecicanis</name>
    <dbReference type="NCBI Taxonomy" id="255723"/>
    <lineage>
        <taxon>Bacteria</taxon>
        <taxon>Bacillati</taxon>
        <taxon>Actinomycetota</taxon>
        <taxon>Coriobacteriia</taxon>
        <taxon>Eggerthellales</taxon>
        <taxon>Eggerthellaceae</taxon>
        <taxon>Slackia</taxon>
    </lineage>
</organism>
<dbReference type="PANTHER" id="PTHR11669:SF8">
    <property type="entry name" value="DNA POLYMERASE III SUBUNIT DELTA"/>
    <property type="match status" value="1"/>
</dbReference>
<dbReference type="EMBL" id="QICB01000002">
    <property type="protein sequence ID" value="RNL20529.1"/>
    <property type="molecule type" value="Genomic_DNA"/>
</dbReference>
<dbReference type="SUPFAM" id="SSF52540">
    <property type="entry name" value="P-loop containing nucleoside triphosphate hydrolases"/>
    <property type="match status" value="1"/>
</dbReference>
<evidence type="ECO:0000313" key="2">
    <source>
        <dbReference type="Proteomes" id="UP000267368"/>
    </source>
</evidence>
<proteinExistence type="predicted"/>